<dbReference type="GO" id="GO:0005737">
    <property type="term" value="C:cytoplasm"/>
    <property type="evidence" value="ECO:0007669"/>
    <property type="project" value="TreeGrafter"/>
</dbReference>
<dbReference type="Pfam" id="PF04909">
    <property type="entry name" value="Amidohydro_2"/>
    <property type="match status" value="1"/>
</dbReference>
<dbReference type="PATRIC" id="fig|1441923.3.peg.2733"/>
<gene>
    <name evidence="3" type="ORF">Z051_12425</name>
</gene>
<name>A0A0M8PMS6_RHORH</name>
<accession>A0A0M8PMS6</accession>
<dbReference type="AlphaFoldDB" id="A0A0M8PMS6"/>
<dbReference type="InterPro" id="IPR006680">
    <property type="entry name" value="Amidohydro-rel"/>
</dbReference>
<dbReference type="InterPro" id="IPR032466">
    <property type="entry name" value="Metal_Hydrolase"/>
</dbReference>
<protein>
    <submittedName>
        <fullName evidence="3">Amidohydrolase</fullName>
    </submittedName>
</protein>
<organism evidence="3 4">
    <name type="scientific">Rhodococcus rhodochrous KG-21</name>
    <dbReference type="NCBI Taxonomy" id="1441923"/>
    <lineage>
        <taxon>Bacteria</taxon>
        <taxon>Bacillati</taxon>
        <taxon>Actinomycetota</taxon>
        <taxon>Actinomycetes</taxon>
        <taxon>Mycobacteriales</taxon>
        <taxon>Nocardiaceae</taxon>
        <taxon>Rhodococcus</taxon>
    </lineage>
</organism>
<sequence length="391" mass="44318">MYDLRDIKIIDTDTHVVEPPDLWTSRMSTKKWGDLVPHVRWDDQRGDQAWFVAGKRMSAVGSPAMASWHEYPPNCPPRFEDTDPRSWDPAKRLTIMDEYGIHAQILYPNVAVFSSKTLQSNGDNELQIASIKAYNDYLTEWAQFAPGRYIPVGILPFWDMEATLAEVERIAAAGHKGLVFTQNPAAFGLPMLTDPYWDRLWASAQEKKLPINFHIASGEVDLSGFGHESNGVHANYAMMGISFFMDNARTISQLICGGICDRFPELKFVSVESGIGWIPFALEGLDWQWKNSGVHKEHPEYELLPSEYFKRQIYGCFWFEQDSARSAIEQLGADNVLYETDYPHPTSMSPGPASDALAPDEYLRRNFSHLSEADARKILHDNAATLYNLDS</sequence>
<reference evidence="4" key="2">
    <citation type="submission" date="2015-01" db="EMBL/GenBank/DDBJ databases">
        <title>Draft genome sequence of potential hydrocarbon metabolising strain of Rhodococcus rhodochrous.</title>
        <authorList>
            <person name="Aggarwal R.K."/>
            <person name="Dawar C."/>
        </authorList>
    </citation>
    <scope>NUCLEOTIDE SEQUENCE [LARGE SCALE GENOMIC DNA]</scope>
    <source>
        <strain evidence="4">KG-21</strain>
    </source>
</reference>
<dbReference type="PANTHER" id="PTHR21240:SF28">
    <property type="entry name" value="ISO-OROTATE DECARBOXYLASE (EUROFUNG)"/>
    <property type="match status" value="1"/>
</dbReference>
<dbReference type="SUPFAM" id="SSF51556">
    <property type="entry name" value="Metallo-dependent hydrolases"/>
    <property type="match status" value="1"/>
</dbReference>
<comment type="caution">
    <text evidence="3">The sequence shown here is derived from an EMBL/GenBank/DDBJ whole genome shotgun (WGS) entry which is preliminary data.</text>
</comment>
<dbReference type="InterPro" id="IPR032465">
    <property type="entry name" value="ACMSD"/>
</dbReference>
<dbReference type="RefSeq" id="WP_054373012.1">
    <property type="nucleotide sequence ID" value="NZ_AZYO01000028.1"/>
</dbReference>
<feature type="domain" description="Amidohydrolase-related" evidence="2">
    <location>
        <begin position="10"/>
        <end position="389"/>
    </location>
</feature>
<dbReference type="Gene3D" id="3.20.20.140">
    <property type="entry name" value="Metal-dependent hydrolases"/>
    <property type="match status" value="1"/>
</dbReference>
<evidence type="ECO:0000313" key="3">
    <source>
        <dbReference type="EMBL" id="KOS55882.1"/>
    </source>
</evidence>
<keyword evidence="1" id="KW-0456">Lyase</keyword>
<reference evidence="3 4" key="1">
    <citation type="journal article" date="2015" name="Genome Announc.">
        <title>Draft Genome Sequence of Rhodococcus rhodochrous Strain KG-21, a Soil Isolate from Oil Fields of Krishna-Godavari Basin, India.</title>
        <authorList>
            <person name="Dawar C."/>
            <person name="Aggarwal R.K."/>
        </authorList>
    </citation>
    <scope>NUCLEOTIDE SEQUENCE [LARGE SCALE GENOMIC DNA]</scope>
    <source>
        <strain evidence="3 4">KG-21</strain>
    </source>
</reference>
<evidence type="ECO:0000259" key="2">
    <source>
        <dbReference type="Pfam" id="PF04909"/>
    </source>
</evidence>
<dbReference type="GO" id="GO:0016787">
    <property type="term" value="F:hydrolase activity"/>
    <property type="evidence" value="ECO:0007669"/>
    <property type="project" value="UniProtKB-KW"/>
</dbReference>
<proteinExistence type="predicted"/>
<dbReference type="PANTHER" id="PTHR21240">
    <property type="entry name" value="2-AMINO-3-CARBOXYLMUCONATE-6-SEMIALDEHYDE DECARBOXYLASE"/>
    <property type="match status" value="1"/>
</dbReference>
<evidence type="ECO:0000313" key="4">
    <source>
        <dbReference type="Proteomes" id="UP000037712"/>
    </source>
</evidence>
<dbReference type="GO" id="GO:0019748">
    <property type="term" value="P:secondary metabolic process"/>
    <property type="evidence" value="ECO:0007669"/>
    <property type="project" value="TreeGrafter"/>
</dbReference>
<dbReference type="Proteomes" id="UP000037712">
    <property type="component" value="Unassembled WGS sequence"/>
</dbReference>
<evidence type="ECO:0000256" key="1">
    <source>
        <dbReference type="ARBA" id="ARBA00023239"/>
    </source>
</evidence>
<dbReference type="GO" id="GO:0016831">
    <property type="term" value="F:carboxy-lyase activity"/>
    <property type="evidence" value="ECO:0007669"/>
    <property type="project" value="InterPro"/>
</dbReference>
<keyword evidence="3" id="KW-0378">Hydrolase</keyword>
<dbReference type="EMBL" id="AZYO01000028">
    <property type="protein sequence ID" value="KOS55882.1"/>
    <property type="molecule type" value="Genomic_DNA"/>
</dbReference>